<dbReference type="InterPro" id="IPR002513">
    <property type="entry name" value="Tn3_Tnp_DDE_dom"/>
</dbReference>
<organism evidence="3 4">
    <name type="scientific">Streptosporangium album</name>
    <dbReference type="NCBI Taxonomy" id="47479"/>
    <lineage>
        <taxon>Bacteria</taxon>
        <taxon>Bacillati</taxon>
        <taxon>Actinomycetota</taxon>
        <taxon>Actinomycetes</taxon>
        <taxon>Streptosporangiales</taxon>
        <taxon>Streptosporangiaceae</taxon>
        <taxon>Streptosporangium</taxon>
    </lineage>
</organism>
<dbReference type="Proteomes" id="UP000534286">
    <property type="component" value="Unassembled WGS sequence"/>
</dbReference>
<dbReference type="RefSeq" id="WP_221465426.1">
    <property type="nucleotide sequence ID" value="NZ_BAABEK010000055.1"/>
</dbReference>
<evidence type="ECO:0000313" key="3">
    <source>
        <dbReference type="EMBL" id="MBB4938958.1"/>
    </source>
</evidence>
<feature type="domain" description="Tn3 transposase DDE" evidence="2">
    <location>
        <begin position="2"/>
        <end position="46"/>
    </location>
</feature>
<keyword evidence="4" id="KW-1185">Reference proteome</keyword>
<proteinExistence type="predicted"/>
<reference evidence="3 4" key="1">
    <citation type="submission" date="2020-08" db="EMBL/GenBank/DDBJ databases">
        <title>Sequencing the genomes of 1000 actinobacteria strains.</title>
        <authorList>
            <person name="Klenk H.-P."/>
        </authorList>
    </citation>
    <scope>NUCLEOTIDE SEQUENCE [LARGE SCALE GENOMIC DNA]</scope>
    <source>
        <strain evidence="3 4">DSM 43023</strain>
    </source>
</reference>
<feature type="transmembrane region" description="Helical" evidence="1">
    <location>
        <begin position="6"/>
        <end position="25"/>
    </location>
</feature>
<comment type="caution">
    <text evidence="3">The sequence shown here is derived from an EMBL/GenBank/DDBJ whole genome shotgun (WGS) entry which is preliminary data.</text>
</comment>
<sequence>MIVTDTASYSGIVFGLLTLAGFAYAPQPADLPDQKMWRIDRTADYGAGPAKLELPGVGVMWGKTGGRYGYLTGIGGVRNAADTGEPPRTLVYSYNSVDAKSEGEKPRTLKIIMAAFS</sequence>
<evidence type="ECO:0000256" key="1">
    <source>
        <dbReference type="SAM" id="Phobius"/>
    </source>
</evidence>
<evidence type="ECO:0000259" key="2">
    <source>
        <dbReference type="Pfam" id="PF01526"/>
    </source>
</evidence>
<gene>
    <name evidence="3" type="ORF">FHR32_003263</name>
</gene>
<dbReference type="EMBL" id="JACHJU010000001">
    <property type="protein sequence ID" value="MBB4938958.1"/>
    <property type="molecule type" value="Genomic_DNA"/>
</dbReference>
<dbReference type="GO" id="GO:0004803">
    <property type="term" value="F:transposase activity"/>
    <property type="evidence" value="ECO:0007669"/>
    <property type="project" value="InterPro"/>
</dbReference>
<dbReference type="AlphaFoldDB" id="A0A7W7RVD9"/>
<accession>A0A7W7RVD9</accession>
<keyword evidence="1" id="KW-0472">Membrane</keyword>
<keyword evidence="1" id="KW-0812">Transmembrane</keyword>
<dbReference type="GO" id="GO:0006313">
    <property type="term" value="P:DNA transposition"/>
    <property type="evidence" value="ECO:0007669"/>
    <property type="project" value="InterPro"/>
</dbReference>
<dbReference type="Pfam" id="PF01526">
    <property type="entry name" value="DDE_Tnp_Tn3"/>
    <property type="match status" value="1"/>
</dbReference>
<protein>
    <recommendedName>
        <fullName evidence="2">Tn3 transposase DDE domain-containing protein</fullName>
    </recommendedName>
</protein>
<keyword evidence="1" id="KW-1133">Transmembrane helix</keyword>
<name>A0A7W7RVD9_9ACTN</name>
<evidence type="ECO:0000313" key="4">
    <source>
        <dbReference type="Proteomes" id="UP000534286"/>
    </source>
</evidence>